<feature type="region of interest" description="Disordered" evidence="1">
    <location>
        <begin position="105"/>
        <end position="144"/>
    </location>
</feature>
<feature type="compositionally biased region" description="Polar residues" evidence="1">
    <location>
        <begin position="367"/>
        <end position="376"/>
    </location>
</feature>
<feature type="compositionally biased region" description="Polar residues" evidence="1">
    <location>
        <begin position="336"/>
        <end position="347"/>
    </location>
</feature>
<proteinExistence type="predicted"/>
<feature type="region of interest" description="Disordered" evidence="1">
    <location>
        <begin position="332"/>
        <end position="381"/>
    </location>
</feature>
<dbReference type="PANTHER" id="PTHR33324:SF2">
    <property type="entry name" value="MYB_SANT-LIKE DNA-BINDING DOMAIN-CONTAINING PROTEIN"/>
    <property type="match status" value="1"/>
</dbReference>
<sequence length="446" mass="49502">MQPAQVRIHHPPSLDFPCQANHDLRVSGQPPTANNAPQPCSSHTPSNPWNGLALILIQYTPPFAPEEPTPRSTNTTHYTLRPCHATMAHCQPKLKRIPPFLHFSTFHPTSPNSQPIDLPQMPPEKSSSNQTKTKKKAIPWDQDGVDGGDSSMEIVLEWLVSGTNYNHWRVDTQKGMTKTRLCSEIIQIMKSKGIEHRDVKGVRQKIGELQSSYNSARDFLKNTGAGILESDELNGVHTVEELCRYWDILHPIMGTRSVTVPLHICLSIGGDQPRAQGGNLDEGNNEAHPQDLYTGTTLDNSPGLSEELPDISPLVEDSPGLSALPDISRLLEAGPSPSTLSPGSQLTPAAKQKIKKRKTTKPMPLSHRSTSRPSTHVSRRKKMNNEDLYMRSIVSKRQAEVTRVRAEASKIKLAFMKELREHGISLEEIERKTAIEFPPLADMADN</sequence>
<feature type="compositionally biased region" description="Polar residues" evidence="1">
    <location>
        <begin position="106"/>
        <end position="115"/>
    </location>
</feature>
<evidence type="ECO:0000313" key="3">
    <source>
        <dbReference type="Proteomes" id="UP000325313"/>
    </source>
</evidence>
<accession>A0A5B0RR76</accession>
<protein>
    <submittedName>
        <fullName evidence="2">Uncharacterized protein</fullName>
    </submittedName>
</protein>
<evidence type="ECO:0000313" key="2">
    <source>
        <dbReference type="EMBL" id="KAA1127852.1"/>
    </source>
</evidence>
<feature type="region of interest" description="Disordered" evidence="1">
    <location>
        <begin position="25"/>
        <end position="45"/>
    </location>
</feature>
<comment type="caution">
    <text evidence="2">The sequence shown here is derived from an EMBL/GenBank/DDBJ whole genome shotgun (WGS) entry which is preliminary data.</text>
</comment>
<name>A0A5B0RR76_PUCGR</name>
<organism evidence="2 3">
    <name type="scientific">Puccinia graminis f. sp. tritici</name>
    <dbReference type="NCBI Taxonomy" id="56615"/>
    <lineage>
        <taxon>Eukaryota</taxon>
        <taxon>Fungi</taxon>
        <taxon>Dikarya</taxon>
        <taxon>Basidiomycota</taxon>
        <taxon>Pucciniomycotina</taxon>
        <taxon>Pucciniomycetes</taxon>
        <taxon>Pucciniales</taxon>
        <taxon>Pucciniaceae</taxon>
        <taxon>Puccinia</taxon>
    </lineage>
</organism>
<dbReference type="EMBL" id="VDEP01000148">
    <property type="protein sequence ID" value="KAA1127852.1"/>
    <property type="molecule type" value="Genomic_DNA"/>
</dbReference>
<dbReference type="PANTHER" id="PTHR33324">
    <property type="entry name" value="EXPRESSED PROTEIN"/>
    <property type="match status" value="1"/>
</dbReference>
<feature type="compositionally biased region" description="Polar residues" evidence="1">
    <location>
        <begin position="293"/>
        <end position="303"/>
    </location>
</feature>
<dbReference type="Proteomes" id="UP000325313">
    <property type="component" value="Unassembled WGS sequence"/>
</dbReference>
<gene>
    <name evidence="2" type="ORF">PGTUg99_005916</name>
</gene>
<evidence type="ECO:0000256" key="1">
    <source>
        <dbReference type="SAM" id="MobiDB-lite"/>
    </source>
</evidence>
<reference evidence="2 3" key="1">
    <citation type="submission" date="2019-05" db="EMBL/GenBank/DDBJ databases">
        <title>Emergence of the Ug99 lineage of the wheat stem rust pathogen through somatic hybridization.</title>
        <authorList>
            <person name="Li F."/>
            <person name="Upadhyaya N.M."/>
            <person name="Sperschneider J."/>
            <person name="Matny O."/>
            <person name="Nguyen-Phuc H."/>
            <person name="Mago R."/>
            <person name="Raley C."/>
            <person name="Miller M.E."/>
            <person name="Silverstein K.A.T."/>
            <person name="Henningsen E."/>
            <person name="Hirsch C.D."/>
            <person name="Visser B."/>
            <person name="Pretorius Z.A."/>
            <person name="Steffenson B.J."/>
            <person name="Schwessinger B."/>
            <person name="Dodds P.N."/>
            <person name="Figueroa M."/>
        </authorList>
    </citation>
    <scope>NUCLEOTIDE SEQUENCE [LARGE SCALE GENOMIC DNA]</scope>
    <source>
        <strain evidence="2 3">Ug99</strain>
    </source>
</reference>
<feature type="compositionally biased region" description="Polar residues" evidence="1">
    <location>
        <begin position="29"/>
        <end position="45"/>
    </location>
</feature>
<feature type="region of interest" description="Disordered" evidence="1">
    <location>
        <begin position="275"/>
        <end position="319"/>
    </location>
</feature>
<dbReference type="AlphaFoldDB" id="A0A5B0RR76"/>